<feature type="transmembrane region" description="Helical" evidence="4">
    <location>
        <begin position="326"/>
        <end position="343"/>
    </location>
</feature>
<dbReference type="SUPFAM" id="SSF48613">
    <property type="entry name" value="Heme oxygenase-like"/>
    <property type="match status" value="1"/>
</dbReference>
<dbReference type="Proteomes" id="UP000422736">
    <property type="component" value="Chromosome 5"/>
</dbReference>
<evidence type="ECO:0000313" key="5">
    <source>
        <dbReference type="EMBL" id="QGN16694.1"/>
    </source>
</evidence>
<organism evidence="5 6">
    <name type="scientific">Kluyveromyces marxianus</name>
    <name type="common">Yeast</name>
    <name type="synonym">Candida kefyr</name>
    <dbReference type="NCBI Taxonomy" id="4911"/>
    <lineage>
        <taxon>Eukaryota</taxon>
        <taxon>Fungi</taxon>
        <taxon>Dikarya</taxon>
        <taxon>Ascomycota</taxon>
        <taxon>Saccharomycotina</taxon>
        <taxon>Saccharomycetes</taxon>
        <taxon>Saccharomycetales</taxon>
        <taxon>Saccharomycetaceae</taxon>
        <taxon>Kluyveromyces</taxon>
    </lineage>
</organism>
<keyword evidence="1" id="KW-0349">Heme</keyword>
<dbReference type="InterPro" id="IPR002051">
    <property type="entry name" value="Haem_Oase"/>
</dbReference>
<dbReference type="InterPro" id="IPR016053">
    <property type="entry name" value="Haem_Oase-like"/>
</dbReference>
<evidence type="ECO:0000256" key="4">
    <source>
        <dbReference type="SAM" id="Phobius"/>
    </source>
</evidence>
<evidence type="ECO:0000256" key="3">
    <source>
        <dbReference type="ARBA" id="ARBA00023004"/>
    </source>
</evidence>
<evidence type="ECO:0000313" key="6">
    <source>
        <dbReference type="Proteomes" id="UP000422736"/>
    </source>
</evidence>
<dbReference type="Pfam" id="PF01126">
    <property type="entry name" value="Heme_oxygenase"/>
    <property type="match status" value="1"/>
</dbReference>
<protein>
    <submittedName>
        <fullName evidence="5">Heme-binding protein HMX1</fullName>
    </submittedName>
</protein>
<evidence type="ECO:0000256" key="2">
    <source>
        <dbReference type="ARBA" id="ARBA00022723"/>
    </source>
</evidence>
<keyword evidence="4" id="KW-0472">Membrane</keyword>
<keyword evidence="6" id="KW-1185">Reference proteome</keyword>
<dbReference type="PANTHER" id="PTHR10720">
    <property type="entry name" value="HEME OXYGENASE"/>
    <property type="match status" value="1"/>
</dbReference>
<accession>A0ABX6F0L4</accession>
<keyword evidence="3" id="KW-0408">Iron</keyword>
<dbReference type="InterPro" id="IPR016084">
    <property type="entry name" value="Haem_Oase-like_multi-hlx"/>
</dbReference>
<keyword evidence="4" id="KW-0812">Transmembrane</keyword>
<name>A0ABX6F0L4_KLUMA</name>
<keyword evidence="2" id="KW-0479">Metal-binding</keyword>
<keyword evidence="4" id="KW-1133">Transmembrane helix</keyword>
<evidence type="ECO:0000256" key="1">
    <source>
        <dbReference type="ARBA" id="ARBA00022617"/>
    </source>
</evidence>
<sequence>MLQYRELVVQGISLLFGWLVKVQPEIQQHPKPMAATTTEHMTTIPSPTDVGALANRINFHTRDMHNKINAYMSIKMAFAMRHGFIYRQGILAYYFVFHAIEQEIDRLLERAETAQEERVKGILQQFWCEEFRRSDKLVLDLQVLYHDEYPSGNELQEFLDTFEIPPQLQAFVDEIHANVAAEPYTILAYCHVLYLALFAGGRVMKSNLYRHIGLFPKFGHLSSKELVRRATNFFTFSDEGVDDENRLRWQYKRGYELATRQTLSEAEKLRVIEVATDIFEWNMKVVAEIGEINRAQLMGKFSYKLLSFISEEWKYSEKLTPEIKKIVVLAVVLFNMVLLYAILRRYLL</sequence>
<dbReference type="PANTHER" id="PTHR10720:SF0">
    <property type="entry name" value="HEME OXYGENASE"/>
    <property type="match status" value="1"/>
</dbReference>
<dbReference type="EMBL" id="CP015058">
    <property type="protein sequence ID" value="QGN16694.1"/>
    <property type="molecule type" value="Genomic_DNA"/>
</dbReference>
<gene>
    <name evidence="5" type="primary">HMX1</name>
    <name evidence="5" type="ORF">FIM1_3414</name>
</gene>
<dbReference type="PIRSF" id="PIRSF000343">
    <property type="entry name" value="Haem_Oase"/>
    <property type="match status" value="1"/>
</dbReference>
<dbReference type="Gene3D" id="1.20.910.10">
    <property type="entry name" value="Heme oxygenase-like"/>
    <property type="match status" value="1"/>
</dbReference>
<reference evidence="5 6" key="1">
    <citation type="submission" date="2016-03" db="EMBL/GenBank/DDBJ databases">
        <title>How can Kluyveromyces marxianus grow so fast - potential evolutionary course in Saccharomyces Complex revealed by comparative genomics.</title>
        <authorList>
            <person name="Mo W."/>
            <person name="Lu W."/>
            <person name="Yang X."/>
            <person name="Qi J."/>
            <person name="Lv H."/>
        </authorList>
    </citation>
    <scope>NUCLEOTIDE SEQUENCE [LARGE SCALE GENOMIC DNA]</scope>
    <source>
        <strain evidence="5 6">FIM1</strain>
    </source>
</reference>
<dbReference type="CDD" id="cd19165">
    <property type="entry name" value="HemeO"/>
    <property type="match status" value="1"/>
</dbReference>
<proteinExistence type="predicted"/>